<proteinExistence type="predicted"/>
<dbReference type="InterPro" id="IPR023393">
    <property type="entry name" value="START-like_dom_sf"/>
</dbReference>
<comment type="caution">
    <text evidence="1">The sequence shown here is derived from an EMBL/GenBank/DDBJ whole genome shotgun (WGS) entry which is preliminary data.</text>
</comment>
<reference evidence="1 2" key="1">
    <citation type="submission" date="2020-08" db="EMBL/GenBank/DDBJ databases">
        <title>Genomic Encyclopedia of Type Strains, Phase IV (KMG-IV): sequencing the most valuable type-strain genomes for metagenomic binning, comparative biology and taxonomic classification.</title>
        <authorList>
            <person name="Goeker M."/>
        </authorList>
    </citation>
    <scope>NUCLEOTIDE SEQUENCE [LARGE SCALE GENOMIC DNA]</scope>
    <source>
        <strain evidence="1 2">DSM 11099</strain>
    </source>
</reference>
<dbReference type="EMBL" id="JACHEU010000001">
    <property type="protein sequence ID" value="MBB6011084.1"/>
    <property type="molecule type" value="Genomic_DNA"/>
</dbReference>
<dbReference type="RefSeq" id="WP_183825338.1">
    <property type="nucleotide sequence ID" value="NZ_JACHEU010000001.1"/>
</dbReference>
<sequence>MNDAPTQEQDAGIDQTYELDAPPQKVWRAISLPQFREQWLPGTDLADPQAETITPGAEVRYRMRDSAPPFLESTVTFRIAANADGGTSLRVIHRLVDVRSASRTQAANSNGMPVMRAA</sequence>
<dbReference type="SUPFAM" id="SSF55961">
    <property type="entry name" value="Bet v1-like"/>
    <property type="match status" value="1"/>
</dbReference>
<evidence type="ECO:0000313" key="1">
    <source>
        <dbReference type="EMBL" id="MBB6011084.1"/>
    </source>
</evidence>
<accession>A0A7W9S0F5</accession>
<dbReference type="Gene3D" id="3.30.530.20">
    <property type="match status" value="1"/>
</dbReference>
<keyword evidence="2" id="KW-1185">Reference proteome</keyword>
<protein>
    <submittedName>
        <fullName evidence="1">Uncharacterized protein YndB with AHSA1/START domain</fullName>
    </submittedName>
</protein>
<dbReference type="AlphaFoldDB" id="A0A7W9S0F5"/>
<dbReference type="Proteomes" id="UP000533306">
    <property type="component" value="Unassembled WGS sequence"/>
</dbReference>
<dbReference type="CDD" id="cd07814">
    <property type="entry name" value="SRPBCC_CalC_Aha1-like"/>
    <property type="match status" value="1"/>
</dbReference>
<name>A0A7W9S0F5_9HYPH</name>
<evidence type="ECO:0000313" key="2">
    <source>
        <dbReference type="Proteomes" id="UP000533306"/>
    </source>
</evidence>
<gene>
    <name evidence="1" type="ORF">HNR59_000429</name>
</gene>
<organism evidence="1 2">
    <name type="scientific">Aquamicrobium lusatiense</name>
    <dbReference type="NCBI Taxonomy" id="89772"/>
    <lineage>
        <taxon>Bacteria</taxon>
        <taxon>Pseudomonadati</taxon>
        <taxon>Pseudomonadota</taxon>
        <taxon>Alphaproteobacteria</taxon>
        <taxon>Hyphomicrobiales</taxon>
        <taxon>Phyllobacteriaceae</taxon>
        <taxon>Aquamicrobium</taxon>
    </lineage>
</organism>